<accession>A0A8R1YHF3</accession>
<evidence type="ECO:0000256" key="7">
    <source>
        <dbReference type="ARBA" id="ARBA00043906"/>
    </source>
</evidence>
<dbReference type="OrthoDB" id="2789670at2759"/>
<dbReference type="GO" id="GO:0020037">
    <property type="term" value="F:heme binding"/>
    <property type="evidence" value="ECO:0007669"/>
    <property type="project" value="InterPro"/>
</dbReference>
<dbReference type="InterPro" id="IPR050705">
    <property type="entry name" value="Cytochrome_P450_3A"/>
</dbReference>
<keyword evidence="6 8" id="KW-0503">Monooxygenase</keyword>
<evidence type="ECO:0000313" key="9">
    <source>
        <dbReference type="EnsemblMetazoa" id="PPA16811.1"/>
    </source>
</evidence>
<dbReference type="Pfam" id="PF00067">
    <property type="entry name" value="p450"/>
    <property type="match status" value="3"/>
</dbReference>
<reference evidence="9" key="2">
    <citation type="submission" date="2022-06" db="UniProtKB">
        <authorList>
            <consortium name="EnsemblMetazoa"/>
        </authorList>
    </citation>
    <scope>IDENTIFICATION</scope>
    <source>
        <strain evidence="9">PS312</strain>
    </source>
</reference>
<keyword evidence="3 8" id="KW-0479">Metal-binding</keyword>
<evidence type="ECO:0000256" key="6">
    <source>
        <dbReference type="ARBA" id="ARBA00023033"/>
    </source>
</evidence>
<reference evidence="10" key="1">
    <citation type="journal article" date="2008" name="Nat. Genet.">
        <title>The Pristionchus pacificus genome provides a unique perspective on nematode lifestyle and parasitism.</title>
        <authorList>
            <person name="Dieterich C."/>
            <person name="Clifton S.W."/>
            <person name="Schuster L.N."/>
            <person name="Chinwalla A."/>
            <person name="Delehaunty K."/>
            <person name="Dinkelacker I."/>
            <person name="Fulton L."/>
            <person name="Fulton R."/>
            <person name="Godfrey J."/>
            <person name="Minx P."/>
            <person name="Mitreva M."/>
            <person name="Roeseler W."/>
            <person name="Tian H."/>
            <person name="Witte H."/>
            <person name="Yang S.P."/>
            <person name="Wilson R.K."/>
            <person name="Sommer R.J."/>
        </authorList>
    </citation>
    <scope>NUCLEOTIDE SEQUENCE [LARGE SCALE GENOMIC DNA]</scope>
    <source>
        <strain evidence="10">PS312</strain>
    </source>
</reference>
<dbReference type="GO" id="GO:0004497">
    <property type="term" value="F:monooxygenase activity"/>
    <property type="evidence" value="ECO:0007669"/>
    <property type="project" value="UniProtKB-KW"/>
</dbReference>
<dbReference type="GO" id="GO:0005506">
    <property type="term" value="F:iron ion binding"/>
    <property type="evidence" value="ECO:0007669"/>
    <property type="project" value="InterPro"/>
</dbReference>
<keyword evidence="2 8" id="KW-0349">Heme</keyword>
<evidence type="ECO:0000313" key="10">
    <source>
        <dbReference type="Proteomes" id="UP000005239"/>
    </source>
</evidence>
<comment type="function">
    <text evidence="7">Cytochromes P450 are a group of heme-thiolate monooxygenases. They oxidize a variety of structurally unrelated compounds, including steroids, fatty acids, and xenobiotics.</text>
</comment>
<evidence type="ECO:0000256" key="3">
    <source>
        <dbReference type="ARBA" id="ARBA00022723"/>
    </source>
</evidence>
<proteinExistence type="inferred from homology"/>
<evidence type="ECO:0000256" key="4">
    <source>
        <dbReference type="ARBA" id="ARBA00023002"/>
    </source>
</evidence>
<protein>
    <submittedName>
        <fullName evidence="9">Cytochrome P450</fullName>
    </submittedName>
</protein>
<dbReference type="InterPro" id="IPR001128">
    <property type="entry name" value="Cyt_P450"/>
</dbReference>
<sequence length="654" mass="75828">MSCCWHFILLLALPALFLALCVYYSRVNRKLASRRLPGPQPELLFGNLREVWSYDKPRSLVLRDWSKKYGKIYGFYEGQRPFIVVSDYAMINEILVKQHKNFGARARFIMQERKDGPDTKITEARGHHWKRLRTFGSMAFTPKALRNTFATVEDSATRDSALDYALVRCFRFATILLMSQKMICFEVFATVKSQIENPPNVHDAPLVIKCVWNEESSGTQHNNYYSRVNRKLASRGLPGPSPELLFGNLREVWSYDKPRSLVLRDWSKKYGKIYGFYEGQRPFIVVSDFAMINEILVKQHENFGARARFVMQERKDGPDTKITEARGHHWKRLRTFGSMAFTPKALRNTFATVEDSATRVVDEMERRQGEVDMLEYFQEYTLDVICKIALGMRDVQMFNNEYLDVCRDILSRPIRHPIFALSALFPALGDAIRAELMALASRIPNKFFKLMSMMQQTIEKRKFERQIGDSERDFIDIFLDAEIDDSEVEERHNSERKLSSNEIFFQCITFLLAGFDTTSNSLAYLTHFLSNHPDVQQKLIDEVDAFLAENETIEVDKLADLKYMDAVIKESLRHYPLGSVWLEPTDRPRAAFQSFGEGPRICLGMRLAYLEEKVVLLKLLSRFRIEKTTSTNPIKLVGSITVSPERVMVKLMKR</sequence>
<keyword evidence="10" id="KW-1185">Reference proteome</keyword>
<dbReference type="Gene3D" id="1.10.630.10">
    <property type="entry name" value="Cytochrome P450"/>
    <property type="match status" value="3"/>
</dbReference>
<dbReference type="GO" id="GO:0016705">
    <property type="term" value="F:oxidoreductase activity, acting on paired donors, with incorporation or reduction of molecular oxygen"/>
    <property type="evidence" value="ECO:0007669"/>
    <property type="project" value="InterPro"/>
</dbReference>
<dbReference type="PRINTS" id="PR00463">
    <property type="entry name" value="EP450I"/>
</dbReference>
<dbReference type="PRINTS" id="PR00385">
    <property type="entry name" value="P450"/>
</dbReference>
<dbReference type="PANTHER" id="PTHR24302:SF15">
    <property type="entry name" value="FATTY-ACID PEROXYGENASE"/>
    <property type="match status" value="1"/>
</dbReference>
<dbReference type="Proteomes" id="UP000005239">
    <property type="component" value="Unassembled WGS sequence"/>
</dbReference>
<keyword evidence="4 8" id="KW-0560">Oxidoreductase</keyword>
<evidence type="ECO:0000256" key="2">
    <source>
        <dbReference type="ARBA" id="ARBA00022617"/>
    </source>
</evidence>
<name>A0A2A6CL43_PRIPA</name>
<dbReference type="InterPro" id="IPR002401">
    <property type="entry name" value="Cyt_P450_E_grp-I"/>
</dbReference>
<comment type="similarity">
    <text evidence="1 8">Belongs to the cytochrome P450 family.</text>
</comment>
<dbReference type="EnsemblMetazoa" id="PPA16811.1">
    <property type="protein sequence ID" value="PPA16811.1"/>
    <property type="gene ID" value="WBGene00106365"/>
</dbReference>
<evidence type="ECO:0000256" key="1">
    <source>
        <dbReference type="ARBA" id="ARBA00010617"/>
    </source>
</evidence>
<organism evidence="9 10">
    <name type="scientific">Pristionchus pacificus</name>
    <name type="common">Parasitic nematode worm</name>
    <dbReference type="NCBI Taxonomy" id="54126"/>
    <lineage>
        <taxon>Eukaryota</taxon>
        <taxon>Metazoa</taxon>
        <taxon>Ecdysozoa</taxon>
        <taxon>Nematoda</taxon>
        <taxon>Chromadorea</taxon>
        <taxon>Rhabditida</taxon>
        <taxon>Rhabditina</taxon>
        <taxon>Diplogasteromorpha</taxon>
        <taxon>Diplogasteroidea</taxon>
        <taxon>Neodiplogasteridae</taxon>
        <taxon>Pristionchus</taxon>
    </lineage>
</organism>
<dbReference type="PROSITE" id="PS00086">
    <property type="entry name" value="CYTOCHROME_P450"/>
    <property type="match status" value="1"/>
</dbReference>
<dbReference type="PANTHER" id="PTHR24302">
    <property type="entry name" value="CYTOCHROME P450 FAMILY 3"/>
    <property type="match status" value="1"/>
</dbReference>
<dbReference type="InterPro" id="IPR036396">
    <property type="entry name" value="Cyt_P450_sf"/>
</dbReference>
<accession>A0A2A6CL43</accession>
<keyword evidence="5 8" id="KW-0408">Iron</keyword>
<gene>
    <name evidence="9" type="primary">WBGene00106365</name>
</gene>
<dbReference type="SUPFAM" id="SSF48264">
    <property type="entry name" value="Cytochrome P450"/>
    <property type="match status" value="2"/>
</dbReference>
<evidence type="ECO:0000256" key="8">
    <source>
        <dbReference type="RuleBase" id="RU000461"/>
    </source>
</evidence>
<evidence type="ECO:0000256" key="5">
    <source>
        <dbReference type="ARBA" id="ARBA00023004"/>
    </source>
</evidence>
<dbReference type="AlphaFoldDB" id="A0A2A6CL43"/>
<dbReference type="InterPro" id="IPR017972">
    <property type="entry name" value="Cyt_P450_CS"/>
</dbReference>